<organism evidence="2 3">
    <name type="scientific">Azotobacter beijerinckii</name>
    <dbReference type="NCBI Taxonomy" id="170623"/>
    <lineage>
        <taxon>Bacteria</taxon>
        <taxon>Pseudomonadati</taxon>
        <taxon>Pseudomonadota</taxon>
        <taxon>Gammaproteobacteria</taxon>
        <taxon>Pseudomonadales</taxon>
        <taxon>Pseudomonadaceae</taxon>
        <taxon>Azotobacter</taxon>
    </lineage>
</organism>
<evidence type="ECO:0000313" key="3">
    <source>
        <dbReference type="Proteomes" id="UP000199250"/>
    </source>
</evidence>
<proteinExistence type="predicted"/>
<dbReference type="Proteomes" id="UP000199250">
    <property type="component" value="Unassembled WGS sequence"/>
</dbReference>
<keyword evidence="1" id="KW-0175">Coiled coil</keyword>
<dbReference type="OrthoDB" id="6896303at2"/>
<dbReference type="AlphaFoldDB" id="A0A1H6SQS9"/>
<dbReference type="EMBL" id="FNYQ01000015">
    <property type="protein sequence ID" value="SEI67167.1"/>
    <property type="molecule type" value="Genomic_DNA"/>
</dbReference>
<protein>
    <submittedName>
        <fullName evidence="2">Uncharacterized protein</fullName>
    </submittedName>
</protein>
<evidence type="ECO:0000313" key="2">
    <source>
        <dbReference type="EMBL" id="SEI67167.1"/>
    </source>
</evidence>
<dbReference type="RefSeq" id="WP_090730704.1">
    <property type="nucleotide sequence ID" value="NZ_FNYQ01000015.1"/>
</dbReference>
<reference evidence="2 3" key="1">
    <citation type="submission" date="2016-10" db="EMBL/GenBank/DDBJ databases">
        <authorList>
            <person name="de Groot N.N."/>
        </authorList>
    </citation>
    <scope>NUCLEOTIDE SEQUENCE [LARGE SCALE GENOMIC DNA]</scope>
    <source>
        <strain evidence="2 3">DSM 373</strain>
    </source>
</reference>
<feature type="coiled-coil region" evidence="1">
    <location>
        <begin position="115"/>
        <end position="201"/>
    </location>
</feature>
<evidence type="ECO:0000256" key="1">
    <source>
        <dbReference type="SAM" id="Coils"/>
    </source>
</evidence>
<sequence length="430" mass="48062">MDHDEDKRSGQELQIVQAFSSVEVSEQIIRSADIKELVGGMLAAHDEVGRSAEELERARQEKKGGSLIGNWWKERGDKLQDAQIDLQQSIGSLSRKSSQLLIVNAAISKVLSDQQRALQRQQNLLKQQADILEEQNRKILGQQQAIELQQQEIDAANLGLLEARDVSAEQTDRLVGSVKRLEEAESQIEQLNQQLISSVAEDLVTVVSDWSLRLDDLARDFKQRQAKLEHRLADDFRDLIDQVRSELEATSDKASGCAADFERKLQRHLQASQERSGAQEAAIQQLREDLERKLQRHLQVGREGSEAREAAAQQLREDLAERLAKLRLEMIASQERSVQPLRKILGSLELRLDAGQQAQTQALAAQREALERLGAELAGKRQAPENAEVRLQRLEQVPGRIAGGNRLALAATGLALASLGWQLLRQLGMV</sequence>
<accession>A0A1H6SQS9</accession>
<gene>
    <name evidence="2" type="ORF">SAMN04244572_01272</name>
</gene>
<feature type="coiled-coil region" evidence="1">
    <location>
        <begin position="233"/>
        <end position="336"/>
    </location>
</feature>
<name>A0A1H6SQS9_9GAMM</name>